<evidence type="ECO:0000313" key="2">
    <source>
        <dbReference type="EMBL" id="SHL59386.1"/>
    </source>
</evidence>
<keyword evidence="3" id="KW-1185">Reference proteome</keyword>
<sequence length="43" mass="4920">MNTSKNSYAESSRTSDKKHESKTTSSRSNEKPHTDYKKSSLKK</sequence>
<gene>
    <name evidence="2" type="ORF">SAMN05444387_1021</name>
</gene>
<reference evidence="2 3" key="1">
    <citation type="submission" date="2016-11" db="EMBL/GenBank/DDBJ databases">
        <authorList>
            <person name="Varghese N."/>
            <person name="Submissions S."/>
        </authorList>
    </citation>
    <scope>NUCLEOTIDE SEQUENCE [LARGE SCALE GENOMIC DNA]</scope>
    <source>
        <strain evidence="2 3">DSM 6368</strain>
    </source>
</reference>
<comment type="caution">
    <text evidence="2">The sequence shown here is derived from an EMBL/GenBank/DDBJ whole genome shotgun (WGS) entry which is preliminary data.</text>
</comment>
<dbReference type="EMBL" id="FRBX01000001">
    <property type="protein sequence ID" value="SHL59386.1"/>
    <property type="molecule type" value="Genomic_DNA"/>
</dbReference>
<evidence type="ECO:0000256" key="1">
    <source>
        <dbReference type="SAM" id="MobiDB-lite"/>
    </source>
</evidence>
<feature type="compositionally biased region" description="Basic and acidic residues" evidence="1">
    <location>
        <begin position="13"/>
        <end position="43"/>
    </location>
</feature>
<dbReference type="RefSeq" id="WP_256365458.1">
    <property type="nucleotide sequence ID" value="NZ_FRBX01000001.1"/>
</dbReference>
<dbReference type="Proteomes" id="UP000184216">
    <property type="component" value="Unassembled WGS sequence"/>
</dbReference>
<protein>
    <submittedName>
        <fullName evidence="2">Uncharacterized protein</fullName>
    </submittedName>
</protein>
<feature type="compositionally biased region" description="Polar residues" evidence="1">
    <location>
        <begin position="1"/>
        <end position="12"/>
    </location>
</feature>
<accession>A0ABY1IZT6</accession>
<feature type="region of interest" description="Disordered" evidence="1">
    <location>
        <begin position="1"/>
        <end position="43"/>
    </location>
</feature>
<proteinExistence type="predicted"/>
<evidence type="ECO:0000313" key="3">
    <source>
        <dbReference type="Proteomes" id="UP000184216"/>
    </source>
</evidence>
<name>A0ABY1IZT6_9FLAO</name>
<organism evidence="2 3">
    <name type="scientific">Flavobacterium pectinovorum</name>
    <dbReference type="NCBI Taxonomy" id="29533"/>
    <lineage>
        <taxon>Bacteria</taxon>
        <taxon>Pseudomonadati</taxon>
        <taxon>Bacteroidota</taxon>
        <taxon>Flavobacteriia</taxon>
        <taxon>Flavobacteriales</taxon>
        <taxon>Flavobacteriaceae</taxon>
        <taxon>Flavobacterium</taxon>
    </lineage>
</organism>